<evidence type="ECO:0000256" key="1">
    <source>
        <dbReference type="ARBA" id="ARBA00005495"/>
    </source>
</evidence>
<dbReference type="Proteomes" id="UP000578569">
    <property type="component" value="Unassembled WGS sequence"/>
</dbReference>
<dbReference type="GO" id="GO:0046872">
    <property type="term" value="F:metal ion binding"/>
    <property type="evidence" value="ECO:0007669"/>
    <property type="project" value="UniProtKB-KW"/>
</dbReference>
<keyword evidence="3" id="KW-0862">Zinc</keyword>
<dbReference type="EMBL" id="JACICF010000002">
    <property type="protein sequence ID" value="MBB3764724.1"/>
    <property type="molecule type" value="Genomic_DNA"/>
</dbReference>
<evidence type="ECO:0000256" key="2">
    <source>
        <dbReference type="ARBA" id="ARBA00022723"/>
    </source>
</evidence>
<dbReference type="AlphaFoldDB" id="A0A839Z7C5"/>
<gene>
    <name evidence="6" type="ORF">FHS50_001786</name>
</gene>
<dbReference type="InterPro" id="IPR011057">
    <property type="entry name" value="Mss4-like_sf"/>
</dbReference>
<protein>
    <recommendedName>
        <fullName evidence="5">CENP-V/GFA domain-containing protein</fullName>
    </recommendedName>
</protein>
<proteinExistence type="inferred from homology"/>
<dbReference type="PROSITE" id="PS51891">
    <property type="entry name" value="CENP_V_GFA"/>
    <property type="match status" value="1"/>
</dbReference>
<dbReference type="PANTHER" id="PTHR33337:SF40">
    <property type="entry name" value="CENP-V_GFA DOMAIN-CONTAINING PROTEIN-RELATED"/>
    <property type="match status" value="1"/>
</dbReference>
<dbReference type="GO" id="GO:0016846">
    <property type="term" value="F:carbon-sulfur lyase activity"/>
    <property type="evidence" value="ECO:0007669"/>
    <property type="project" value="InterPro"/>
</dbReference>
<comment type="caution">
    <text evidence="6">The sequence shown here is derived from an EMBL/GenBank/DDBJ whole genome shotgun (WGS) entry which is preliminary data.</text>
</comment>
<reference evidence="6 7" key="1">
    <citation type="submission" date="2020-08" db="EMBL/GenBank/DDBJ databases">
        <title>Genomic Encyclopedia of Type Strains, Phase IV (KMG-IV): sequencing the most valuable type-strain genomes for metagenomic binning, comparative biology and taxonomic classification.</title>
        <authorList>
            <person name="Goeker M."/>
        </authorList>
    </citation>
    <scope>NUCLEOTIDE SEQUENCE [LARGE SCALE GENOMIC DNA]</scope>
    <source>
        <strain evidence="6 7">DSM 24194</strain>
    </source>
</reference>
<dbReference type="SUPFAM" id="SSF51316">
    <property type="entry name" value="Mss4-like"/>
    <property type="match status" value="1"/>
</dbReference>
<keyword evidence="2" id="KW-0479">Metal-binding</keyword>
<name>A0A839Z7C5_9SPHN</name>
<dbReference type="PANTHER" id="PTHR33337">
    <property type="entry name" value="GFA DOMAIN-CONTAINING PROTEIN"/>
    <property type="match status" value="1"/>
</dbReference>
<dbReference type="Gene3D" id="3.90.1590.10">
    <property type="entry name" value="glutathione-dependent formaldehyde- activating enzyme (gfa)"/>
    <property type="match status" value="1"/>
</dbReference>
<evidence type="ECO:0000256" key="3">
    <source>
        <dbReference type="ARBA" id="ARBA00022833"/>
    </source>
</evidence>
<dbReference type="RefSeq" id="WP_183934100.1">
    <property type="nucleotide sequence ID" value="NZ_JACICF010000002.1"/>
</dbReference>
<evidence type="ECO:0000313" key="7">
    <source>
        <dbReference type="Proteomes" id="UP000578569"/>
    </source>
</evidence>
<accession>A0A839Z7C5</accession>
<comment type="similarity">
    <text evidence="1">Belongs to the Gfa family.</text>
</comment>
<evidence type="ECO:0000259" key="5">
    <source>
        <dbReference type="PROSITE" id="PS51891"/>
    </source>
</evidence>
<evidence type="ECO:0000313" key="6">
    <source>
        <dbReference type="EMBL" id="MBB3764724.1"/>
    </source>
</evidence>
<dbReference type="Pfam" id="PF04828">
    <property type="entry name" value="GFA"/>
    <property type="match status" value="1"/>
</dbReference>
<sequence length="139" mass="15504">MSVDLSGECLCGAVKIDLTLPDETVDACHCGMCVRWGGGAYLSTRMAEDFTLHGEENVTRYRSSTWAERGFCNQCGTHLFFRYLPADKTSFSPGLFPGAREFTMKEEIFIDGKPGYYSFAGERPRLTGAEVMEKYQPGQ</sequence>
<organism evidence="6 7">
    <name type="scientific">Sphingomicrobium lutaoense</name>
    <dbReference type="NCBI Taxonomy" id="515949"/>
    <lineage>
        <taxon>Bacteria</taxon>
        <taxon>Pseudomonadati</taxon>
        <taxon>Pseudomonadota</taxon>
        <taxon>Alphaproteobacteria</taxon>
        <taxon>Sphingomonadales</taxon>
        <taxon>Sphingomonadaceae</taxon>
        <taxon>Sphingomicrobium</taxon>
    </lineage>
</organism>
<keyword evidence="4" id="KW-0456">Lyase</keyword>
<keyword evidence="7" id="KW-1185">Reference proteome</keyword>
<feature type="domain" description="CENP-V/GFA" evidence="5">
    <location>
        <begin position="5"/>
        <end position="118"/>
    </location>
</feature>
<dbReference type="InterPro" id="IPR006913">
    <property type="entry name" value="CENP-V/GFA"/>
</dbReference>
<evidence type="ECO:0000256" key="4">
    <source>
        <dbReference type="ARBA" id="ARBA00023239"/>
    </source>
</evidence>